<dbReference type="InterPro" id="IPR003615">
    <property type="entry name" value="HNH_nuc"/>
</dbReference>
<reference evidence="2" key="1">
    <citation type="journal article" date="2015" name="Nature">
        <title>Complex archaea that bridge the gap between prokaryotes and eukaryotes.</title>
        <authorList>
            <person name="Spang A."/>
            <person name="Saw J.H."/>
            <person name="Jorgensen S.L."/>
            <person name="Zaremba-Niedzwiedzka K."/>
            <person name="Martijn J."/>
            <person name="Lind A.E."/>
            <person name="van Eijk R."/>
            <person name="Schleper C."/>
            <person name="Guy L."/>
            <person name="Ettema T.J."/>
        </authorList>
    </citation>
    <scope>NUCLEOTIDE SEQUENCE</scope>
</reference>
<protein>
    <recommendedName>
        <fullName evidence="1">HNH nuclease domain-containing protein</fullName>
    </recommendedName>
</protein>
<evidence type="ECO:0000259" key="1">
    <source>
        <dbReference type="SMART" id="SM00507"/>
    </source>
</evidence>
<dbReference type="Pfam" id="PF01844">
    <property type="entry name" value="HNH"/>
    <property type="match status" value="1"/>
</dbReference>
<sequence>MDLNKILEKAIKDQIDDIENLESVADRVFYRGQLLIGIFKPVGSRMQNQNCHICGSKDEGTLETHHMDKNSKNNTPSNLITLCANCHRKLHRNLIVIAPRIVD</sequence>
<comment type="caution">
    <text evidence="2">The sequence shown here is derived from an EMBL/GenBank/DDBJ whole genome shotgun (WGS) entry which is preliminary data.</text>
</comment>
<dbReference type="EMBL" id="LAZR01032954">
    <property type="protein sequence ID" value="KKL49448.1"/>
    <property type="molecule type" value="Genomic_DNA"/>
</dbReference>
<dbReference type="Gene3D" id="1.10.30.50">
    <property type="match status" value="1"/>
</dbReference>
<dbReference type="CDD" id="cd00085">
    <property type="entry name" value="HNHc"/>
    <property type="match status" value="1"/>
</dbReference>
<accession>A0A0F9CJG6</accession>
<dbReference type="GO" id="GO:0003676">
    <property type="term" value="F:nucleic acid binding"/>
    <property type="evidence" value="ECO:0007669"/>
    <property type="project" value="InterPro"/>
</dbReference>
<dbReference type="InterPro" id="IPR002711">
    <property type="entry name" value="HNH"/>
</dbReference>
<dbReference type="SMART" id="SM00507">
    <property type="entry name" value="HNHc"/>
    <property type="match status" value="1"/>
</dbReference>
<organism evidence="2">
    <name type="scientific">marine sediment metagenome</name>
    <dbReference type="NCBI Taxonomy" id="412755"/>
    <lineage>
        <taxon>unclassified sequences</taxon>
        <taxon>metagenomes</taxon>
        <taxon>ecological metagenomes</taxon>
    </lineage>
</organism>
<feature type="domain" description="HNH nuclease" evidence="1">
    <location>
        <begin position="42"/>
        <end position="88"/>
    </location>
</feature>
<evidence type="ECO:0000313" key="2">
    <source>
        <dbReference type="EMBL" id="KKL49448.1"/>
    </source>
</evidence>
<dbReference type="GO" id="GO:0004519">
    <property type="term" value="F:endonuclease activity"/>
    <property type="evidence" value="ECO:0007669"/>
    <property type="project" value="InterPro"/>
</dbReference>
<dbReference type="AlphaFoldDB" id="A0A0F9CJG6"/>
<dbReference type="GO" id="GO:0008270">
    <property type="term" value="F:zinc ion binding"/>
    <property type="evidence" value="ECO:0007669"/>
    <property type="project" value="InterPro"/>
</dbReference>
<name>A0A0F9CJG6_9ZZZZ</name>
<gene>
    <name evidence="2" type="ORF">LCGC14_2315390</name>
</gene>
<proteinExistence type="predicted"/>